<dbReference type="EMBL" id="DAKRPA010000005">
    <property type="protein sequence ID" value="DBA04793.1"/>
    <property type="molecule type" value="Genomic_DNA"/>
</dbReference>
<dbReference type="AlphaFoldDB" id="A0AAV2ZCP1"/>
<organism evidence="1 2">
    <name type="scientific">Lagenidium giganteum</name>
    <dbReference type="NCBI Taxonomy" id="4803"/>
    <lineage>
        <taxon>Eukaryota</taxon>
        <taxon>Sar</taxon>
        <taxon>Stramenopiles</taxon>
        <taxon>Oomycota</taxon>
        <taxon>Peronosporomycetes</taxon>
        <taxon>Pythiales</taxon>
        <taxon>Pythiaceae</taxon>
    </lineage>
</organism>
<reference evidence="1" key="1">
    <citation type="submission" date="2022-11" db="EMBL/GenBank/DDBJ databases">
        <authorList>
            <person name="Morgan W.R."/>
            <person name="Tartar A."/>
        </authorList>
    </citation>
    <scope>NUCLEOTIDE SEQUENCE</scope>
    <source>
        <strain evidence="1">ARSEF 373</strain>
    </source>
</reference>
<protein>
    <submittedName>
        <fullName evidence="1">Uncharacterized protein</fullName>
    </submittedName>
</protein>
<dbReference type="Pfam" id="PF05176">
    <property type="entry name" value="ATP-synt_10"/>
    <property type="match status" value="1"/>
</dbReference>
<accession>A0AAV2ZCP1</accession>
<dbReference type="GO" id="GO:0005743">
    <property type="term" value="C:mitochondrial inner membrane"/>
    <property type="evidence" value="ECO:0007669"/>
    <property type="project" value="TreeGrafter"/>
</dbReference>
<dbReference type="PANTHER" id="PTHR28106:SF1">
    <property type="entry name" value="MITOCHONDRIAL ATPASE COMPLEX SUBUNIT ATP10"/>
    <property type="match status" value="1"/>
</dbReference>
<name>A0AAV2ZCP1_9STRA</name>
<keyword evidence="2" id="KW-1185">Reference proteome</keyword>
<dbReference type="InterPro" id="IPR007849">
    <property type="entry name" value="ATP10"/>
</dbReference>
<sequence length="274" mass="30614">MTMVTSMARLSVARTVSAVRAGNAAARSSMALRALSTKAEPQAKPAQKKGIRSLRDAAEALDAMIDEAERKMPKKYRPNMFAEFKQLNDTNGKVVVGPPELITVDKAVAVPSLMTKALDNSDRDVRVIATSGKITLLLTSFKNFGMNMLPAWRDAFLEIPHVAQDKQHAQFDVVTLNIIEDWYMKLVQGSITRGLQEKTPPELHERTLAHFGRCDDFRTVLDLNNSFVGYVHLIDSKGRIRWIAAGEVSEAEKQNLAKVTKELLEQQAVKERRR</sequence>
<evidence type="ECO:0000313" key="1">
    <source>
        <dbReference type="EMBL" id="DBA04793.1"/>
    </source>
</evidence>
<dbReference type="GO" id="GO:0033615">
    <property type="term" value="P:mitochondrial proton-transporting ATP synthase complex assembly"/>
    <property type="evidence" value="ECO:0007669"/>
    <property type="project" value="TreeGrafter"/>
</dbReference>
<evidence type="ECO:0000313" key="2">
    <source>
        <dbReference type="Proteomes" id="UP001146120"/>
    </source>
</evidence>
<proteinExistence type="predicted"/>
<dbReference type="Proteomes" id="UP001146120">
    <property type="component" value="Unassembled WGS sequence"/>
</dbReference>
<dbReference type="PANTHER" id="PTHR28106">
    <property type="entry name" value="MITOCHONDRIAL ATPASE COMPLEX SUBUNIT ATP10"/>
    <property type="match status" value="1"/>
</dbReference>
<gene>
    <name evidence="1" type="ORF">N0F65_004430</name>
</gene>
<reference evidence="1" key="2">
    <citation type="journal article" date="2023" name="Microbiol Resour">
        <title>Decontamination and Annotation of the Draft Genome Sequence of the Oomycete Lagenidium giganteum ARSEF 373.</title>
        <authorList>
            <person name="Morgan W.R."/>
            <person name="Tartar A."/>
        </authorList>
    </citation>
    <scope>NUCLEOTIDE SEQUENCE</scope>
    <source>
        <strain evidence="1">ARSEF 373</strain>
    </source>
</reference>
<comment type="caution">
    <text evidence="1">The sequence shown here is derived from an EMBL/GenBank/DDBJ whole genome shotgun (WGS) entry which is preliminary data.</text>
</comment>